<evidence type="ECO:0000259" key="2">
    <source>
        <dbReference type="Pfam" id="PF13193"/>
    </source>
</evidence>
<dbReference type="SUPFAM" id="SSF56801">
    <property type="entry name" value="Acetyl-CoA synthetase-like"/>
    <property type="match status" value="1"/>
</dbReference>
<accession>A0ABW2QQ88</accession>
<dbReference type="InterPro" id="IPR042099">
    <property type="entry name" value="ANL_N_sf"/>
</dbReference>
<dbReference type="Pfam" id="PF00501">
    <property type="entry name" value="AMP-binding"/>
    <property type="match status" value="1"/>
</dbReference>
<evidence type="ECO:0000259" key="1">
    <source>
        <dbReference type="Pfam" id="PF00501"/>
    </source>
</evidence>
<keyword evidence="4" id="KW-1185">Reference proteome</keyword>
<dbReference type="EMBL" id="JBHTCA010000028">
    <property type="protein sequence ID" value="MFC7411284.1"/>
    <property type="molecule type" value="Genomic_DNA"/>
</dbReference>
<evidence type="ECO:0000313" key="3">
    <source>
        <dbReference type="EMBL" id="MFC7411284.1"/>
    </source>
</evidence>
<dbReference type="PANTHER" id="PTHR43767">
    <property type="entry name" value="LONG-CHAIN-FATTY-ACID--COA LIGASE"/>
    <property type="match status" value="1"/>
</dbReference>
<gene>
    <name evidence="3" type="ORF">ACFQPB_20670</name>
</gene>
<dbReference type="PANTHER" id="PTHR43767:SF1">
    <property type="entry name" value="NONRIBOSOMAL PEPTIDE SYNTHASE PES1 (EUROFUNG)-RELATED"/>
    <property type="match status" value="1"/>
</dbReference>
<protein>
    <submittedName>
        <fullName evidence="3">AMP-binding protein</fullName>
    </submittedName>
</protein>
<dbReference type="Pfam" id="PF13193">
    <property type="entry name" value="AMP-binding_C"/>
    <property type="match status" value="1"/>
</dbReference>
<comment type="caution">
    <text evidence="3">The sequence shown here is derived from an EMBL/GenBank/DDBJ whole genome shotgun (WGS) entry which is preliminary data.</text>
</comment>
<evidence type="ECO:0000313" key="4">
    <source>
        <dbReference type="Proteomes" id="UP001596501"/>
    </source>
</evidence>
<feature type="domain" description="AMP-binding enzyme C-terminal" evidence="2">
    <location>
        <begin position="429"/>
        <end position="509"/>
    </location>
</feature>
<proteinExistence type="predicted"/>
<reference evidence="4" key="1">
    <citation type="journal article" date="2019" name="Int. J. Syst. Evol. Microbiol.">
        <title>The Global Catalogue of Microorganisms (GCM) 10K type strain sequencing project: providing services to taxonomists for standard genome sequencing and annotation.</title>
        <authorList>
            <consortium name="The Broad Institute Genomics Platform"/>
            <consortium name="The Broad Institute Genome Sequencing Center for Infectious Disease"/>
            <person name="Wu L."/>
            <person name="Ma J."/>
        </authorList>
    </citation>
    <scope>NUCLEOTIDE SEQUENCE [LARGE SCALE GENOMIC DNA]</scope>
    <source>
        <strain evidence="4">CGMCC 1.12371</strain>
    </source>
</reference>
<organism evidence="3 4">
    <name type="scientific">Hydrogenophaga atypica</name>
    <dbReference type="NCBI Taxonomy" id="249409"/>
    <lineage>
        <taxon>Bacteria</taxon>
        <taxon>Pseudomonadati</taxon>
        <taxon>Pseudomonadota</taxon>
        <taxon>Betaproteobacteria</taxon>
        <taxon>Burkholderiales</taxon>
        <taxon>Comamonadaceae</taxon>
        <taxon>Hydrogenophaga</taxon>
    </lineage>
</organism>
<dbReference type="InterPro" id="IPR050237">
    <property type="entry name" value="ATP-dep_AMP-bd_enzyme"/>
</dbReference>
<feature type="domain" description="AMP-dependent synthetase/ligase" evidence="1">
    <location>
        <begin position="27"/>
        <end position="366"/>
    </location>
</feature>
<dbReference type="InterPro" id="IPR045851">
    <property type="entry name" value="AMP-bd_C_sf"/>
</dbReference>
<dbReference type="Gene3D" id="3.40.50.12780">
    <property type="entry name" value="N-terminal domain of ligase-like"/>
    <property type="match status" value="1"/>
</dbReference>
<dbReference type="RefSeq" id="WP_382227473.1">
    <property type="nucleotide sequence ID" value="NZ_JBHTCA010000028.1"/>
</dbReference>
<dbReference type="Proteomes" id="UP001596501">
    <property type="component" value="Unassembled WGS sequence"/>
</dbReference>
<sequence>MNTVYERFHQSAQRWAETEFLHVEPVTAKAYGIEARSYTWSQALNEVQRLRAAYIEAGYGHGHRVGLMLENRPVYFFHWLALNSLGVSVVPMSVEMRSAELEYLIGHSEIALAVVLPQRTDLITQAAETAGIPTRVTDAAATAFPTPAHPAPHAHAPERATECALLYTSGTTGRPKGCRLTNDYFLHTGDWYTSLGGHCPVRPGMERIMTPLPLNHVNAMCFSGMAVITAGGCIIQIDRFHPKTWWESVRTAGATIVHYLGVMPAMLLSATPAESDTQHAVRWGFGAGVGAADHSVFEARFGFPLVEGWAMTETGAGAAIHASQGTRHIGTHYIGQPSSEVQVRVVAEDGSEAQAGETGELLVRASGPDPRRHFFNGYLKDEVATEEAWAGGWFHTGDVVRRDEHGGLYFVDRKKNVIRRSGENISAVEVESVLNKHPAVKTTAVAATPDPVRGDEVLACVVTQEPVPQEQREAIAASIVQWSLERLAYYKAPGYVAFVNALPVTSSQKIQRGELKTLAAQLPGQGHCIDTRHLKNRRP</sequence>
<dbReference type="Gene3D" id="3.30.300.30">
    <property type="match status" value="1"/>
</dbReference>
<dbReference type="InterPro" id="IPR025110">
    <property type="entry name" value="AMP-bd_C"/>
</dbReference>
<dbReference type="PROSITE" id="PS00455">
    <property type="entry name" value="AMP_BINDING"/>
    <property type="match status" value="1"/>
</dbReference>
<name>A0ABW2QQ88_9BURK</name>
<dbReference type="InterPro" id="IPR020845">
    <property type="entry name" value="AMP-binding_CS"/>
</dbReference>
<dbReference type="InterPro" id="IPR000873">
    <property type="entry name" value="AMP-dep_synth/lig_dom"/>
</dbReference>